<organism evidence="1 2">
    <name type="scientific">Aspergillus piperis CBS 112811</name>
    <dbReference type="NCBI Taxonomy" id="1448313"/>
    <lineage>
        <taxon>Eukaryota</taxon>
        <taxon>Fungi</taxon>
        <taxon>Dikarya</taxon>
        <taxon>Ascomycota</taxon>
        <taxon>Pezizomycotina</taxon>
        <taxon>Eurotiomycetes</taxon>
        <taxon>Eurotiomycetidae</taxon>
        <taxon>Eurotiales</taxon>
        <taxon>Aspergillaceae</taxon>
        <taxon>Aspergillus</taxon>
        <taxon>Aspergillus subgen. Circumdati</taxon>
    </lineage>
</organism>
<proteinExistence type="predicted"/>
<evidence type="ECO:0000313" key="1">
    <source>
        <dbReference type="EMBL" id="RAH56505.1"/>
    </source>
</evidence>
<dbReference type="AlphaFoldDB" id="A0A8G1R2B9"/>
<reference evidence="1 2" key="1">
    <citation type="submission" date="2018-02" db="EMBL/GenBank/DDBJ databases">
        <title>The genomes of Aspergillus section Nigri reveals drivers in fungal speciation.</title>
        <authorList>
            <consortium name="DOE Joint Genome Institute"/>
            <person name="Vesth T.C."/>
            <person name="Nybo J."/>
            <person name="Theobald S."/>
            <person name="Brandl J."/>
            <person name="Frisvad J.C."/>
            <person name="Nielsen K.F."/>
            <person name="Lyhne E.K."/>
            <person name="Kogle M.E."/>
            <person name="Kuo A."/>
            <person name="Riley R."/>
            <person name="Clum A."/>
            <person name="Nolan M."/>
            <person name="Lipzen A."/>
            <person name="Salamov A."/>
            <person name="Henrissat B."/>
            <person name="Wiebenga A."/>
            <person name="De vries R.P."/>
            <person name="Grigoriev I.V."/>
            <person name="Mortensen U.H."/>
            <person name="Andersen M.R."/>
            <person name="Baker S.E."/>
        </authorList>
    </citation>
    <scope>NUCLEOTIDE SEQUENCE [LARGE SCALE GENOMIC DNA]</scope>
    <source>
        <strain evidence="1 2">CBS 112811</strain>
    </source>
</reference>
<keyword evidence="2" id="KW-1185">Reference proteome</keyword>
<protein>
    <submittedName>
        <fullName evidence="1">Uncharacterized protein</fullName>
    </submittedName>
</protein>
<name>A0A8G1R2B9_9EURO</name>
<evidence type="ECO:0000313" key="2">
    <source>
        <dbReference type="Proteomes" id="UP000249526"/>
    </source>
</evidence>
<dbReference type="EMBL" id="KZ825065">
    <property type="protein sequence ID" value="RAH56505.1"/>
    <property type="molecule type" value="Genomic_DNA"/>
</dbReference>
<gene>
    <name evidence="1" type="ORF">BO85DRAFT_450530</name>
</gene>
<dbReference type="Proteomes" id="UP000249526">
    <property type="component" value="Unassembled WGS sequence"/>
</dbReference>
<accession>A0A8G1R2B9</accession>
<dbReference type="GeneID" id="37163796"/>
<sequence>MPKMSALADWKQSQTHKIPEARPGEVIYVTKGKILAWGGTAIIERLRSGAAMKTPIANPHSPPEEEDRRRNMRLEAKIYAMIGEHPCVPNFLIWDQKLAASLWNIWKMGIKKNTFNRTCQI</sequence>
<dbReference type="RefSeq" id="XP_025514427.1">
    <property type="nucleotide sequence ID" value="XM_025660394.1"/>
</dbReference>